<dbReference type="Proteomes" id="UP000257109">
    <property type="component" value="Unassembled WGS sequence"/>
</dbReference>
<accession>A0A371EFP1</accession>
<dbReference type="AlphaFoldDB" id="A0A371EFP1"/>
<dbReference type="EMBL" id="QJKJ01014222">
    <property type="protein sequence ID" value="RDX64799.1"/>
    <property type="molecule type" value="Genomic_DNA"/>
</dbReference>
<feature type="non-terminal residue" evidence="2">
    <location>
        <position position="1"/>
    </location>
</feature>
<feature type="region of interest" description="Disordered" evidence="1">
    <location>
        <begin position="1"/>
        <end position="28"/>
    </location>
</feature>
<sequence length="106" mass="12533">MNMEPSQSNNTIFGCRDPNQSNKPIKDESMEAKTLVEMERWIEQEGPKKEVWVGRQMPLDLRQSLIELLKEYADIFTWSYRDMPGLDREIMEHKLPILPNLVSIRQ</sequence>
<name>A0A371EFP1_MUCPR</name>
<gene>
    <name evidence="2" type="ORF">CR513_56610</name>
</gene>
<evidence type="ECO:0000313" key="2">
    <source>
        <dbReference type="EMBL" id="RDX64799.1"/>
    </source>
</evidence>
<proteinExistence type="predicted"/>
<dbReference type="OrthoDB" id="1928766at2759"/>
<organism evidence="2 3">
    <name type="scientific">Mucuna pruriens</name>
    <name type="common">Velvet bean</name>
    <name type="synonym">Dolichos pruriens</name>
    <dbReference type="NCBI Taxonomy" id="157652"/>
    <lineage>
        <taxon>Eukaryota</taxon>
        <taxon>Viridiplantae</taxon>
        <taxon>Streptophyta</taxon>
        <taxon>Embryophyta</taxon>
        <taxon>Tracheophyta</taxon>
        <taxon>Spermatophyta</taxon>
        <taxon>Magnoliopsida</taxon>
        <taxon>eudicotyledons</taxon>
        <taxon>Gunneridae</taxon>
        <taxon>Pentapetalae</taxon>
        <taxon>rosids</taxon>
        <taxon>fabids</taxon>
        <taxon>Fabales</taxon>
        <taxon>Fabaceae</taxon>
        <taxon>Papilionoideae</taxon>
        <taxon>50 kb inversion clade</taxon>
        <taxon>NPAAA clade</taxon>
        <taxon>indigoferoid/millettioid clade</taxon>
        <taxon>Phaseoleae</taxon>
        <taxon>Mucuna</taxon>
    </lineage>
</organism>
<evidence type="ECO:0000313" key="3">
    <source>
        <dbReference type="Proteomes" id="UP000257109"/>
    </source>
</evidence>
<comment type="caution">
    <text evidence="2">The sequence shown here is derived from an EMBL/GenBank/DDBJ whole genome shotgun (WGS) entry which is preliminary data.</text>
</comment>
<dbReference type="STRING" id="157652.A0A371EFP1"/>
<feature type="compositionally biased region" description="Polar residues" evidence="1">
    <location>
        <begin position="1"/>
        <end position="23"/>
    </location>
</feature>
<evidence type="ECO:0000256" key="1">
    <source>
        <dbReference type="SAM" id="MobiDB-lite"/>
    </source>
</evidence>
<evidence type="ECO:0008006" key="4">
    <source>
        <dbReference type="Google" id="ProtNLM"/>
    </source>
</evidence>
<keyword evidence="3" id="KW-1185">Reference proteome</keyword>
<reference evidence="2" key="1">
    <citation type="submission" date="2018-05" db="EMBL/GenBank/DDBJ databases">
        <title>Draft genome of Mucuna pruriens seed.</title>
        <authorList>
            <person name="Nnadi N.E."/>
            <person name="Vos R."/>
            <person name="Hasami M.H."/>
            <person name="Devisetty U.K."/>
            <person name="Aguiy J.C."/>
        </authorList>
    </citation>
    <scope>NUCLEOTIDE SEQUENCE [LARGE SCALE GENOMIC DNA]</scope>
    <source>
        <strain evidence="2">JCA_2017</strain>
    </source>
</reference>
<protein>
    <recommendedName>
        <fullName evidence="4">RNA-directed DNA polymerase (Reverse transcriptase)</fullName>
    </recommendedName>
</protein>